<feature type="domain" description="FLYWCH-type" evidence="4">
    <location>
        <begin position="18"/>
        <end position="63"/>
    </location>
</feature>
<comment type="caution">
    <text evidence="6">The sequence shown here is derived from an EMBL/GenBank/DDBJ whole genome shotgun (WGS) entry which is preliminary data.</text>
</comment>
<evidence type="ECO:0000313" key="6">
    <source>
        <dbReference type="EMBL" id="CAB3250374.1"/>
    </source>
</evidence>
<gene>
    <name evidence="6" type="ORF">APLA_LOCUS13078</name>
    <name evidence="5" type="ORF">APLA_LOCUS6086</name>
</gene>
<evidence type="ECO:0000313" key="7">
    <source>
        <dbReference type="Proteomes" id="UP000494106"/>
    </source>
</evidence>
<evidence type="ECO:0000256" key="1">
    <source>
        <dbReference type="ARBA" id="ARBA00022723"/>
    </source>
</evidence>
<organism evidence="6 8">
    <name type="scientific">Arctia plantaginis</name>
    <name type="common">Wood tiger moth</name>
    <name type="synonym">Phalaena plantaginis</name>
    <dbReference type="NCBI Taxonomy" id="874455"/>
    <lineage>
        <taxon>Eukaryota</taxon>
        <taxon>Metazoa</taxon>
        <taxon>Ecdysozoa</taxon>
        <taxon>Arthropoda</taxon>
        <taxon>Hexapoda</taxon>
        <taxon>Insecta</taxon>
        <taxon>Pterygota</taxon>
        <taxon>Neoptera</taxon>
        <taxon>Endopterygota</taxon>
        <taxon>Lepidoptera</taxon>
        <taxon>Glossata</taxon>
        <taxon>Ditrysia</taxon>
        <taxon>Noctuoidea</taxon>
        <taxon>Erebidae</taxon>
        <taxon>Arctiinae</taxon>
        <taxon>Arctia</taxon>
    </lineage>
</organism>
<evidence type="ECO:0000256" key="2">
    <source>
        <dbReference type="ARBA" id="ARBA00022771"/>
    </source>
</evidence>
<reference evidence="7 8" key="1">
    <citation type="submission" date="2020-04" db="EMBL/GenBank/DDBJ databases">
        <authorList>
            <person name="Wallbank WR R."/>
            <person name="Pardo Diaz C."/>
            <person name="Kozak K."/>
            <person name="Martin S."/>
            <person name="Jiggins C."/>
            <person name="Moest M."/>
            <person name="Warren A I."/>
            <person name="Byers J.R.P. K."/>
            <person name="Montejo-Kovacevich G."/>
            <person name="Yen C E."/>
        </authorList>
    </citation>
    <scope>NUCLEOTIDE SEQUENCE [LARGE SCALE GENOMIC DNA]</scope>
</reference>
<keyword evidence="1" id="KW-0479">Metal-binding</keyword>
<dbReference type="EMBL" id="CADEBC010000485">
    <property type="protein sequence ID" value="CAB3235405.1"/>
    <property type="molecule type" value="Genomic_DNA"/>
</dbReference>
<evidence type="ECO:0000259" key="4">
    <source>
        <dbReference type="Pfam" id="PF04500"/>
    </source>
</evidence>
<accession>A0A8S1AQ46</accession>
<dbReference type="InterPro" id="IPR007588">
    <property type="entry name" value="Znf_FLYWCH"/>
</dbReference>
<feature type="domain" description="FLYWCH-type" evidence="4">
    <location>
        <begin position="71"/>
        <end position="130"/>
    </location>
</feature>
<evidence type="ECO:0000313" key="8">
    <source>
        <dbReference type="Proteomes" id="UP000494256"/>
    </source>
</evidence>
<protein>
    <recommendedName>
        <fullName evidence="4">FLYWCH-type domain-containing protein</fullName>
    </recommendedName>
</protein>
<sequence>MLKSVQRITIANGLPLKFLLSRYGKPALEYRGFRFNQRLGSSGGRARWVCVRVAVGCKARIYTFGYIDCKFERTRFGNPVIVVGKYRYNKWSGSKGAQVRWTCVKNQQGCRATITTIDNVIIRTKNYHTHL</sequence>
<dbReference type="Proteomes" id="UP000494106">
    <property type="component" value="Unassembled WGS sequence"/>
</dbReference>
<keyword evidence="7" id="KW-1185">Reference proteome</keyword>
<name>A0A8S1AQ46_ARCPL</name>
<dbReference type="Pfam" id="PF04500">
    <property type="entry name" value="FLYWCH"/>
    <property type="match status" value="2"/>
</dbReference>
<dbReference type="EMBL" id="CADEBD010000348">
    <property type="protein sequence ID" value="CAB3250374.1"/>
    <property type="molecule type" value="Genomic_DNA"/>
</dbReference>
<evidence type="ECO:0000313" key="5">
    <source>
        <dbReference type="EMBL" id="CAB3235405.1"/>
    </source>
</evidence>
<keyword evidence="2" id="KW-0863">Zinc-finger</keyword>
<dbReference type="AlphaFoldDB" id="A0A8S1AQ46"/>
<dbReference type="Gene3D" id="2.20.25.240">
    <property type="match status" value="2"/>
</dbReference>
<evidence type="ECO:0000256" key="3">
    <source>
        <dbReference type="ARBA" id="ARBA00022833"/>
    </source>
</evidence>
<dbReference type="GO" id="GO:0008270">
    <property type="term" value="F:zinc ion binding"/>
    <property type="evidence" value="ECO:0007669"/>
    <property type="project" value="UniProtKB-KW"/>
</dbReference>
<dbReference type="OrthoDB" id="6159439at2759"/>
<keyword evidence="3" id="KW-0862">Zinc</keyword>
<dbReference type="Proteomes" id="UP000494256">
    <property type="component" value="Unassembled WGS sequence"/>
</dbReference>
<proteinExistence type="predicted"/>